<keyword evidence="2" id="KW-1185">Reference proteome</keyword>
<dbReference type="HOGENOM" id="CLU_042930_1_1_7"/>
<dbReference type="AlphaFoldDB" id="A5G8W4"/>
<dbReference type="InterPro" id="IPR029044">
    <property type="entry name" value="Nucleotide-diphossugar_trans"/>
</dbReference>
<evidence type="ECO:0000313" key="1">
    <source>
        <dbReference type="EMBL" id="ABQ28232.1"/>
    </source>
</evidence>
<dbReference type="STRING" id="351605.Gura_4089"/>
<dbReference type="CDD" id="cd02513">
    <property type="entry name" value="CMP-NeuAc_Synthase"/>
    <property type="match status" value="1"/>
</dbReference>
<keyword evidence="1" id="KW-0548">Nucleotidyltransferase</keyword>
<accession>A5G8W4</accession>
<sequence>MVNDKKILAVIPARGGSKGVPRKNIRPLAGKALLAWSIEAARGSRYIDRLIISSDDAEIIEVAREAGCEAPFVRPAELARDDTPGIEPVIHALKMLPGYDYVVLLQPTSPFRTADDIDRCIEMCAESGAPSCVSVTQPDKNPFWMYALDEETRMTPLLPPPEGFSRRQDLPKVYALNGAVYVAETNWLFENRTFLTADTLGCIMSREHAVDIDTEQDLAFCEFLVGTKA</sequence>
<protein>
    <submittedName>
        <fullName evidence="1">Acylneuraminate cytidylyltransferase</fullName>
    </submittedName>
</protein>
<dbReference type="Proteomes" id="UP000006695">
    <property type="component" value="Chromosome"/>
</dbReference>
<name>A5G8W4_GEOUR</name>
<dbReference type="OrthoDB" id="9805604at2"/>
<dbReference type="SUPFAM" id="SSF53448">
    <property type="entry name" value="Nucleotide-diphospho-sugar transferases"/>
    <property type="match status" value="1"/>
</dbReference>
<dbReference type="RefSeq" id="WP_011940868.1">
    <property type="nucleotide sequence ID" value="NC_009483.1"/>
</dbReference>
<proteinExistence type="predicted"/>
<organism evidence="1 2">
    <name type="scientific">Geotalea uraniireducens (strain Rf4)</name>
    <name type="common">Geobacter uraniireducens</name>
    <dbReference type="NCBI Taxonomy" id="351605"/>
    <lineage>
        <taxon>Bacteria</taxon>
        <taxon>Pseudomonadati</taxon>
        <taxon>Thermodesulfobacteriota</taxon>
        <taxon>Desulfuromonadia</taxon>
        <taxon>Geobacterales</taxon>
        <taxon>Geobacteraceae</taxon>
        <taxon>Geotalea</taxon>
    </lineage>
</organism>
<dbReference type="InterPro" id="IPR003329">
    <property type="entry name" value="Cytidylyl_trans"/>
</dbReference>
<dbReference type="KEGG" id="gur:Gura_4089"/>
<dbReference type="GO" id="GO:0008781">
    <property type="term" value="F:N-acylneuraminate cytidylyltransferase activity"/>
    <property type="evidence" value="ECO:0007669"/>
    <property type="project" value="TreeGrafter"/>
</dbReference>
<dbReference type="InterPro" id="IPR050793">
    <property type="entry name" value="CMP-NeuNAc_synthase"/>
</dbReference>
<dbReference type="EMBL" id="CP000698">
    <property type="protein sequence ID" value="ABQ28232.1"/>
    <property type="molecule type" value="Genomic_DNA"/>
</dbReference>
<dbReference type="Gene3D" id="3.90.550.10">
    <property type="entry name" value="Spore Coat Polysaccharide Biosynthesis Protein SpsA, Chain A"/>
    <property type="match status" value="1"/>
</dbReference>
<evidence type="ECO:0000313" key="2">
    <source>
        <dbReference type="Proteomes" id="UP000006695"/>
    </source>
</evidence>
<keyword evidence="1" id="KW-0808">Transferase</keyword>
<dbReference type="PANTHER" id="PTHR21485">
    <property type="entry name" value="HAD SUPERFAMILY MEMBERS CMAS AND KDSC"/>
    <property type="match status" value="1"/>
</dbReference>
<gene>
    <name evidence="1" type="ordered locus">Gura_4089</name>
</gene>
<dbReference type="Pfam" id="PF02348">
    <property type="entry name" value="CTP_transf_3"/>
    <property type="match status" value="1"/>
</dbReference>
<dbReference type="PANTHER" id="PTHR21485:SF6">
    <property type="entry name" value="N-ACYLNEURAMINATE CYTIDYLYLTRANSFERASE-RELATED"/>
    <property type="match status" value="1"/>
</dbReference>
<reference evidence="1 2" key="1">
    <citation type="submission" date="2007-05" db="EMBL/GenBank/DDBJ databases">
        <title>Complete sequence of Geobacter uraniireducens Rf4.</title>
        <authorList>
            <consortium name="US DOE Joint Genome Institute"/>
            <person name="Copeland A."/>
            <person name="Lucas S."/>
            <person name="Lapidus A."/>
            <person name="Barry K."/>
            <person name="Detter J.C."/>
            <person name="Glavina del Rio T."/>
            <person name="Hammon N."/>
            <person name="Israni S."/>
            <person name="Dalin E."/>
            <person name="Tice H."/>
            <person name="Pitluck S."/>
            <person name="Chertkov O."/>
            <person name="Brettin T."/>
            <person name="Bruce D."/>
            <person name="Han C."/>
            <person name="Schmutz J."/>
            <person name="Larimer F."/>
            <person name="Land M."/>
            <person name="Hauser L."/>
            <person name="Kyrpides N."/>
            <person name="Mikhailova N."/>
            <person name="Shelobolina E."/>
            <person name="Aklujkar M."/>
            <person name="Lovley D."/>
            <person name="Richardson P."/>
        </authorList>
    </citation>
    <scope>NUCLEOTIDE SEQUENCE [LARGE SCALE GENOMIC DNA]</scope>
    <source>
        <strain evidence="1 2">Rf4</strain>
    </source>
</reference>